<name>A0AAD7QK36_9ASCO</name>
<evidence type="ECO:0000313" key="3">
    <source>
        <dbReference type="Proteomes" id="UP001217417"/>
    </source>
</evidence>
<feature type="region of interest" description="Disordered" evidence="1">
    <location>
        <begin position="105"/>
        <end position="127"/>
    </location>
</feature>
<evidence type="ECO:0000256" key="1">
    <source>
        <dbReference type="SAM" id="MobiDB-lite"/>
    </source>
</evidence>
<gene>
    <name evidence="2" type="ORF">POJ06DRAFT_263073</name>
</gene>
<accession>A0AAD7QK36</accession>
<dbReference type="AlphaFoldDB" id="A0AAD7QK36"/>
<sequence length="127" mass="14573">MLRRPQFLKMIFEIFNLFENVKARQYSPNASPLCMLADRGFAELIRGWVPKEPNVHILGERYKYPLFAALANSLKDVVAALLGLPSSFYEECDITKGLKYKKRPHRIRRSNPVDSGGSRRSVKTSLM</sequence>
<comment type="caution">
    <text evidence="2">The sequence shown here is derived from an EMBL/GenBank/DDBJ whole genome shotgun (WGS) entry which is preliminary data.</text>
</comment>
<reference evidence="2" key="1">
    <citation type="submission" date="2023-03" db="EMBL/GenBank/DDBJ databases">
        <title>Near-Complete genome sequence of Lipomyces tetrasporous NRRL Y-64009, an oleaginous yeast capable of growing on lignocellulosic hydrolysates.</title>
        <authorList>
            <consortium name="Lawrence Berkeley National Laboratory"/>
            <person name="Jagtap S.S."/>
            <person name="Liu J.-J."/>
            <person name="Walukiewicz H.E."/>
            <person name="Pangilinan J."/>
            <person name="Lipzen A."/>
            <person name="Ahrendt S."/>
            <person name="Koriabine M."/>
            <person name="Cobaugh K."/>
            <person name="Salamov A."/>
            <person name="Yoshinaga Y."/>
            <person name="Ng V."/>
            <person name="Daum C."/>
            <person name="Grigoriev I.V."/>
            <person name="Slininger P.J."/>
            <person name="Dien B.S."/>
            <person name="Jin Y.-S."/>
            <person name="Rao C.V."/>
        </authorList>
    </citation>
    <scope>NUCLEOTIDE SEQUENCE</scope>
    <source>
        <strain evidence="2">NRRL Y-64009</strain>
    </source>
</reference>
<dbReference type="Proteomes" id="UP001217417">
    <property type="component" value="Unassembled WGS sequence"/>
</dbReference>
<dbReference type="GeneID" id="80883993"/>
<evidence type="ECO:0000313" key="2">
    <source>
        <dbReference type="EMBL" id="KAJ8096661.1"/>
    </source>
</evidence>
<keyword evidence="3" id="KW-1185">Reference proteome</keyword>
<organism evidence="2 3">
    <name type="scientific">Lipomyces tetrasporus</name>
    <dbReference type="NCBI Taxonomy" id="54092"/>
    <lineage>
        <taxon>Eukaryota</taxon>
        <taxon>Fungi</taxon>
        <taxon>Dikarya</taxon>
        <taxon>Ascomycota</taxon>
        <taxon>Saccharomycotina</taxon>
        <taxon>Lipomycetes</taxon>
        <taxon>Lipomycetales</taxon>
        <taxon>Lipomycetaceae</taxon>
        <taxon>Lipomyces</taxon>
    </lineage>
</organism>
<dbReference type="EMBL" id="JARPMG010000013">
    <property type="protein sequence ID" value="KAJ8096661.1"/>
    <property type="molecule type" value="Genomic_DNA"/>
</dbReference>
<protein>
    <submittedName>
        <fullName evidence="2">Uncharacterized protein</fullName>
    </submittedName>
</protein>
<dbReference type="RefSeq" id="XP_056040111.1">
    <property type="nucleotide sequence ID" value="XM_056188827.1"/>
</dbReference>
<proteinExistence type="predicted"/>